<dbReference type="OrthoDB" id="10520907at2759"/>
<dbReference type="InterPro" id="IPR038261">
    <property type="entry name" value="GPP34-like_sf"/>
</dbReference>
<dbReference type="GO" id="GO:0031985">
    <property type="term" value="C:Golgi cisterna"/>
    <property type="evidence" value="ECO:0007669"/>
    <property type="project" value="TreeGrafter"/>
</dbReference>
<protein>
    <submittedName>
        <fullName evidence="7">Uncharacterized protein</fullName>
    </submittedName>
</protein>
<dbReference type="Proteomes" id="UP000620124">
    <property type="component" value="Unassembled WGS sequence"/>
</dbReference>
<dbReference type="GO" id="GO:0070273">
    <property type="term" value="F:phosphatidylinositol-4-phosphate binding"/>
    <property type="evidence" value="ECO:0007669"/>
    <property type="project" value="InterPro"/>
</dbReference>
<evidence type="ECO:0000256" key="4">
    <source>
        <dbReference type="ARBA" id="ARBA00023121"/>
    </source>
</evidence>
<keyword evidence="4" id="KW-0446">Lipid-binding</keyword>
<sequence>MHSAICVSLLLDFVLAPLAIHAGSRPHTAVSDVLSCYPWAMGWVHWLTGALLALAPIRRQVGACFPLDSGEPRPSPPSAARVRPTLISHLPLAFLPISLHDSHLLFFTFTLILHVTGETWNVLKIGFQLKQVHERLAKGLVDKGVLRTEKLNFLLFDMAMHLVADAHVKAGVMDGLVALLTSGTSAVSASPRFFSLSSHPSTVGIGVLVPCGDINCEEHAVSKKESSLLARWAGRYKRWGAREDPKREVRWRMPFGALLWPASY</sequence>
<keyword evidence="6" id="KW-0732">Signal</keyword>
<evidence type="ECO:0000256" key="2">
    <source>
        <dbReference type="ARBA" id="ARBA00007284"/>
    </source>
</evidence>
<dbReference type="GO" id="GO:0005802">
    <property type="term" value="C:trans-Golgi network"/>
    <property type="evidence" value="ECO:0007669"/>
    <property type="project" value="TreeGrafter"/>
</dbReference>
<evidence type="ECO:0000256" key="5">
    <source>
        <dbReference type="ARBA" id="ARBA00023136"/>
    </source>
</evidence>
<dbReference type="AlphaFoldDB" id="A0A8H6WRH8"/>
<dbReference type="GO" id="GO:0048194">
    <property type="term" value="P:Golgi vesicle budding"/>
    <property type="evidence" value="ECO:0007669"/>
    <property type="project" value="TreeGrafter"/>
</dbReference>
<feature type="signal peptide" evidence="6">
    <location>
        <begin position="1"/>
        <end position="16"/>
    </location>
</feature>
<dbReference type="PANTHER" id="PTHR12704">
    <property type="entry name" value="TRANS-GOLGI PROTEIN GMX33"/>
    <property type="match status" value="1"/>
</dbReference>
<keyword evidence="5" id="KW-0472">Membrane</keyword>
<name>A0A8H6WRH8_9AGAR</name>
<organism evidence="7 8">
    <name type="scientific">Mycena venus</name>
    <dbReference type="NCBI Taxonomy" id="2733690"/>
    <lineage>
        <taxon>Eukaryota</taxon>
        <taxon>Fungi</taxon>
        <taxon>Dikarya</taxon>
        <taxon>Basidiomycota</taxon>
        <taxon>Agaricomycotina</taxon>
        <taxon>Agaricomycetes</taxon>
        <taxon>Agaricomycetidae</taxon>
        <taxon>Agaricales</taxon>
        <taxon>Marasmiineae</taxon>
        <taxon>Mycenaceae</taxon>
        <taxon>Mycena</taxon>
    </lineage>
</organism>
<dbReference type="PANTHER" id="PTHR12704:SF2">
    <property type="entry name" value="GOLGI PHOSPHOPROTEIN 3 HOMOLOG SAURON"/>
    <property type="match status" value="1"/>
</dbReference>
<comment type="caution">
    <text evidence="7">The sequence shown here is derived from an EMBL/GenBank/DDBJ whole genome shotgun (WGS) entry which is preliminary data.</text>
</comment>
<dbReference type="EMBL" id="JACAZI010000037">
    <property type="protein sequence ID" value="KAF7328244.1"/>
    <property type="molecule type" value="Genomic_DNA"/>
</dbReference>
<dbReference type="InterPro" id="IPR008628">
    <property type="entry name" value="GPP34-like"/>
</dbReference>
<dbReference type="GO" id="GO:0006890">
    <property type="term" value="P:retrograde vesicle-mediated transport, Golgi to endoplasmic reticulum"/>
    <property type="evidence" value="ECO:0007669"/>
    <property type="project" value="TreeGrafter"/>
</dbReference>
<comment type="similarity">
    <text evidence="2">Belongs to the GOLPH3/VPS74 family.</text>
</comment>
<evidence type="ECO:0000313" key="8">
    <source>
        <dbReference type="Proteomes" id="UP000620124"/>
    </source>
</evidence>
<keyword evidence="8" id="KW-1185">Reference proteome</keyword>
<dbReference type="GO" id="GO:0005829">
    <property type="term" value="C:cytosol"/>
    <property type="evidence" value="ECO:0007669"/>
    <property type="project" value="TreeGrafter"/>
</dbReference>
<feature type="chain" id="PRO_5034047461" evidence="6">
    <location>
        <begin position="17"/>
        <end position="264"/>
    </location>
</feature>
<proteinExistence type="inferred from homology"/>
<dbReference type="Pfam" id="PF05719">
    <property type="entry name" value="GPP34"/>
    <property type="match status" value="1"/>
</dbReference>
<evidence type="ECO:0000256" key="6">
    <source>
        <dbReference type="SAM" id="SignalP"/>
    </source>
</evidence>
<accession>A0A8H6WRH8</accession>
<gene>
    <name evidence="7" type="ORF">MVEN_02564300</name>
</gene>
<dbReference type="GO" id="GO:0043001">
    <property type="term" value="P:Golgi to plasma membrane protein transport"/>
    <property type="evidence" value="ECO:0007669"/>
    <property type="project" value="TreeGrafter"/>
</dbReference>
<evidence type="ECO:0000256" key="3">
    <source>
        <dbReference type="ARBA" id="ARBA00023034"/>
    </source>
</evidence>
<evidence type="ECO:0000256" key="1">
    <source>
        <dbReference type="ARBA" id="ARBA00004255"/>
    </source>
</evidence>
<keyword evidence="3" id="KW-0333">Golgi apparatus</keyword>
<dbReference type="Gene3D" id="1.10.3630.10">
    <property type="entry name" value="yeast vps74-n-term truncation variant domain like"/>
    <property type="match status" value="1"/>
</dbReference>
<reference evidence="7" key="1">
    <citation type="submission" date="2020-05" db="EMBL/GenBank/DDBJ databases">
        <title>Mycena genomes resolve the evolution of fungal bioluminescence.</title>
        <authorList>
            <person name="Tsai I.J."/>
        </authorList>
    </citation>
    <scope>NUCLEOTIDE SEQUENCE</scope>
    <source>
        <strain evidence="7">CCC161011</strain>
    </source>
</reference>
<dbReference type="GO" id="GO:0007030">
    <property type="term" value="P:Golgi organization"/>
    <property type="evidence" value="ECO:0007669"/>
    <property type="project" value="TreeGrafter"/>
</dbReference>
<evidence type="ECO:0000313" key="7">
    <source>
        <dbReference type="EMBL" id="KAF7328244.1"/>
    </source>
</evidence>
<dbReference type="GO" id="GO:0000139">
    <property type="term" value="C:Golgi membrane"/>
    <property type="evidence" value="ECO:0007669"/>
    <property type="project" value="UniProtKB-SubCell"/>
</dbReference>
<comment type="subcellular location">
    <subcellularLocation>
        <location evidence="1">Golgi apparatus membrane</location>
        <topology evidence="1">Peripheral membrane protein</topology>
        <orientation evidence="1">Cytoplasmic side</orientation>
    </subcellularLocation>
</comment>